<gene>
    <name evidence="1" type="ORF">VB248_15645</name>
</gene>
<dbReference type="RefSeq" id="WP_323297739.1">
    <property type="nucleotide sequence ID" value="NZ_JAYFUM010000019.1"/>
</dbReference>
<dbReference type="EMBL" id="JAYFUM010000019">
    <property type="protein sequence ID" value="MEA5140585.1"/>
    <property type="molecule type" value="Genomic_DNA"/>
</dbReference>
<protein>
    <recommendedName>
        <fullName evidence="3">Restriction endonuclease type IV Mrr domain-containing protein</fullName>
    </recommendedName>
</protein>
<evidence type="ECO:0000313" key="1">
    <source>
        <dbReference type="EMBL" id="MEA5140585.1"/>
    </source>
</evidence>
<reference evidence="1 2" key="1">
    <citation type="submission" date="2023-12" db="EMBL/GenBank/DDBJ databases">
        <title>Novel species of the genus Arcicella isolated from rivers.</title>
        <authorList>
            <person name="Lu H."/>
        </authorList>
    </citation>
    <scope>NUCLEOTIDE SEQUENCE [LARGE SCALE GENOMIC DNA]</scope>
    <source>
        <strain evidence="1 2">KCTC 23307</strain>
    </source>
</reference>
<evidence type="ECO:0008006" key="3">
    <source>
        <dbReference type="Google" id="ProtNLM"/>
    </source>
</evidence>
<name>A0ABU5QCK7_9BACT</name>
<comment type="caution">
    <text evidence="1">The sequence shown here is derived from an EMBL/GenBank/DDBJ whole genome shotgun (WGS) entry which is preliminary data.</text>
</comment>
<evidence type="ECO:0000313" key="2">
    <source>
        <dbReference type="Proteomes" id="UP001302949"/>
    </source>
</evidence>
<organism evidence="1 2">
    <name type="scientific">Arcicella rigui</name>
    <dbReference type="NCBI Taxonomy" id="797020"/>
    <lineage>
        <taxon>Bacteria</taxon>
        <taxon>Pseudomonadati</taxon>
        <taxon>Bacteroidota</taxon>
        <taxon>Cytophagia</taxon>
        <taxon>Cytophagales</taxon>
        <taxon>Flectobacillaceae</taxon>
        <taxon>Arcicella</taxon>
    </lineage>
</organism>
<keyword evidence="2" id="KW-1185">Reference proteome</keyword>
<sequence>MAITGSDFEKLVKPFFRKIFQEMEFLVIQVRKQDSGDQNGFDISVLFLDDDEQEREIFIECKYYTTAKLEWADIFNKQLQLEASSHTPTAFIALSPLRDLSNIDHNIQSKVLKHFKYPVEFWTPDKEIEKLFALDTEVYKKIFNKISCDILIDRATELQRIKAIINNLIQKKEALRFADVILIKETDKDPDEDAILKTTLDEKLNSVLSEDDEHRVFYHRVRANYKVYLDSLIDLNPELRTNIKNWQDNMRIKAHRLTHKFNINSSYTPQEFFHDFFEEAEKEILTFYSDFKLKNDQQKLLHGVVFELAAECPLDWRKNGTV</sequence>
<accession>A0ABU5QCK7</accession>
<dbReference type="Proteomes" id="UP001302949">
    <property type="component" value="Unassembled WGS sequence"/>
</dbReference>
<proteinExistence type="predicted"/>